<gene>
    <name evidence="2" type="ORF">CSHISOI_07105</name>
</gene>
<organism evidence="2 3">
    <name type="scientific">Colletotrichum shisoi</name>
    <dbReference type="NCBI Taxonomy" id="2078593"/>
    <lineage>
        <taxon>Eukaryota</taxon>
        <taxon>Fungi</taxon>
        <taxon>Dikarya</taxon>
        <taxon>Ascomycota</taxon>
        <taxon>Pezizomycotina</taxon>
        <taxon>Sordariomycetes</taxon>
        <taxon>Hypocreomycetidae</taxon>
        <taxon>Glomerellales</taxon>
        <taxon>Glomerellaceae</taxon>
        <taxon>Colletotrichum</taxon>
        <taxon>Colletotrichum destructivum species complex</taxon>
    </lineage>
</organism>
<evidence type="ECO:0000256" key="1">
    <source>
        <dbReference type="SAM" id="MobiDB-lite"/>
    </source>
</evidence>
<accession>A0A5Q4BNS3</accession>
<proteinExistence type="predicted"/>
<feature type="region of interest" description="Disordered" evidence="1">
    <location>
        <begin position="1"/>
        <end position="43"/>
    </location>
</feature>
<keyword evidence="3" id="KW-1185">Reference proteome</keyword>
<dbReference type="EMBL" id="PUHP01000712">
    <property type="protein sequence ID" value="TQN68376.1"/>
    <property type="molecule type" value="Genomic_DNA"/>
</dbReference>
<comment type="caution">
    <text evidence="2">The sequence shown here is derived from an EMBL/GenBank/DDBJ whole genome shotgun (WGS) entry which is preliminary data.</text>
</comment>
<evidence type="ECO:0000313" key="2">
    <source>
        <dbReference type="EMBL" id="TQN68376.1"/>
    </source>
</evidence>
<protein>
    <submittedName>
        <fullName evidence="2">Uncharacterized protein</fullName>
    </submittedName>
</protein>
<evidence type="ECO:0000313" key="3">
    <source>
        <dbReference type="Proteomes" id="UP000326340"/>
    </source>
</evidence>
<dbReference type="AlphaFoldDB" id="A0A5Q4BNS3"/>
<reference evidence="2 3" key="1">
    <citation type="journal article" date="2019" name="Sci. Rep.">
        <title>Colletotrichum shisoi sp. nov., an anthracnose pathogen of Perilla frutescens in Japan: molecular phylogenetic, morphological and genomic evidence.</title>
        <authorList>
            <person name="Gan P."/>
            <person name="Tsushima A."/>
            <person name="Hiroyama R."/>
            <person name="Narusaka M."/>
            <person name="Takano Y."/>
            <person name="Narusaka Y."/>
            <person name="Kawaradani M."/>
            <person name="Damm U."/>
            <person name="Shirasu K."/>
        </authorList>
    </citation>
    <scope>NUCLEOTIDE SEQUENCE [LARGE SCALE GENOMIC DNA]</scope>
    <source>
        <strain evidence="2 3">PG-2018a</strain>
    </source>
</reference>
<feature type="compositionally biased region" description="Basic and acidic residues" evidence="1">
    <location>
        <begin position="13"/>
        <end position="27"/>
    </location>
</feature>
<name>A0A5Q4BNS3_9PEZI</name>
<sequence>MGDVLRHSKRQHRIAERRGITRRDRGGAQEAGMWPATGIRTGT</sequence>
<dbReference type="Proteomes" id="UP000326340">
    <property type="component" value="Unassembled WGS sequence"/>
</dbReference>